<dbReference type="EMBL" id="BAAANH010000004">
    <property type="protein sequence ID" value="GAA1762254.1"/>
    <property type="molecule type" value="Genomic_DNA"/>
</dbReference>
<proteinExistence type="predicted"/>
<evidence type="ECO:0000256" key="1">
    <source>
        <dbReference type="SAM" id="MobiDB-lite"/>
    </source>
</evidence>
<feature type="region of interest" description="Disordered" evidence="1">
    <location>
        <begin position="293"/>
        <end position="321"/>
    </location>
</feature>
<gene>
    <name evidence="2" type="ORF">GCM10009747_21950</name>
</gene>
<organism evidence="2 3">
    <name type="scientific">Agromyces humatus</name>
    <dbReference type="NCBI Taxonomy" id="279573"/>
    <lineage>
        <taxon>Bacteria</taxon>
        <taxon>Bacillati</taxon>
        <taxon>Actinomycetota</taxon>
        <taxon>Actinomycetes</taxon>
        <taxon>Micrococcales</taxon>
        <taxon>Microbacteriaceae</taxon>
        <taxon>Agromyces</taxon>
    </lineage>
</organism>
<evidence type="ECO:0008006" key="4">
    <source>
        <dbReference type="Google" id="ProtNLM"/>
    </source>
</evidence>
<reference evidence="3" key="1">
    <citation type="journal article" date="2019" name="Int. J. Syst. Evol. Microbiol.">
        <title>The Global Catalogue of Microorganisms (GCM) 10K type strain sequencing project: providing services to taxonomists for standard genome sequencing and annotation.</title>
        <authorList>
            <consortium name="The Broad Institute Genomics Platform"/>
            <consortium name="The Broad Institute Genome Sequencing Center for Infectious Disease"/>
            <person name="Wu L."/>
            <person name="Ma J."/>
        </authorList>
    </citation>
    <scope>NUCLEOTIDE SEQUENCE [LARGE SCALE GENOMIC DNA]</scope>
    <source>
        <strain evidence="3">JCM 14319</strain>
    </source>
</reference>
<feature type="compositionally biased region" description="Basic and acidic residues" evidence="1">
    <location>
        <begin position="36"/>
        <end position="52"/>
    </location>
</feature>
<feature type="region of interest" description="Disordered" evidence="1">
    <location>
        <begin position="33"/>
        <end position="63"/>
    </location>
</feature>
<accession>A0ABP4WT04</accession>
<feature type="compositionally biased region" description="Low complexity" evidence="1">
    <location>
        <begin position="304"/>
        <end position="321"/>
    </location>
</feature>
<comment type="caution">
    <text evidence="2">The sequence shown here is derived from an EMBL/GenBank/DDBJ whole genome shotgun (WGS) entry which is preliminary data.</text>
</comment>
<protein>
    <recommendedName>
        <fullName evidence="4">Heavy-metal-associated domain-containing protein</fullName>
    </recommendedName>
</protein>
<evidence type="ECO:0000313" key="2">
    <source>
        <dbReference type="EMBL" id="GAA1762254.1"/>
    </source>
</evidence>
<dbReference type="RefSeq" id="WP_232497616.1">
    <property type="nucleotide sequence ID" value="NZ_BAAANH010000004.1"/>
</dbReference>
<name>A0ABP4WT04_9MICO</name>
<dbReference type="Proteomes" id="UP001500506">
    <property type="component" value="Unassembled WGS sequence"/>
</dbReference>
<evidence type="ECO:0000313" key="3">
    <source>
        <dbReference type="Proteomes" id="UP001500506"/>
    </source>
</evidence>
<sequence>MRTPLRLGLFAAALLGVFAAAVGGGRLLVPSSAADGWRDEKPAHGTSGHEAEGTDAASAPSPVSGVVSSERGYTLQDVSAPTIAGEAGVLAFTLTGPDGAAVTEYATEHEKDLHLIVVRTDGAEFRHVHPILAEDGTWSIPWTWGSAGGYRLFADFVPRALGEGLTLTTSLQVEGDVTSSGAPPVATVVSAGPYEVSIDGDVVAGTASELTFSITRDGAPVVLEPYLGANGHLVALRKGDLAYLHVHPEHGEETDASTVSFAAQVPSVGEYLLYLDVKIDRQVHTAAFTVTAGEATSSADDSGPPHTDTGTGTHTGTEQGH</sequence>
<keyword evidence="3" id="KW-1185">Reference proteome</keyword>